<evidence type="ECO:0008006" key="3">
    <source>
        <dbReference type="Google" id="ProtNLM"/>
    </source>
</evidence>
<proteinExistence type="predicted"/>
<dbReference type="EMBL" id="PHHE01000001">
    <property type="protein sequence ID" value="PKA73272.1"/>
    <property type="molecule type" value="Genomic_DNA"/>
</dbReference>
<protein>
    <recommendedName>
        <fullName evidence="3">5-carboxymethyl-2-hydroxymuconate isomerase</fullName>
    </recommendedName>
</protein>
<dbReference type="InterPro" id="IPR014347">
    <property type="entry name" value="Tautomerase/MIF_sf"/>
</dbReference>
<evidence type="ECO:0000313" key="2">
    <source>
        <dbReference type="Proteomes" id="UP000232455"/>
    </source>
</evidence>
<reference evidence="1 2" key="1">
    <citation type="submission" date="2017-11" db="EMBL/GenBank/DDBJ databases">
        <title>Genome sequencing of a diverse group of Pseudomonas species.</title>
        <authorList>
            <person name="Loper J."/>
        </authorList>
    </citation>
    <scope>NUCLEOTIDE SEQUENCE [LARGE SCALE GENOMIC DNA]</scope>
    <source>
        <strain evidence="1 2">LMG 25716</strain>
    </source>
</reference>
<dbReference type="SUPFAM" id="SSF55331">
    <property type="entry name" value="Tautomerase/MIF"/>
    <property type="match status" value="1"/>
</dbReference>
<evidence type="ECO:0000313" key="1">
    <source>
        <dbReference type="EMBL" id="PKA73272.1"/>
    </source>
</evidence>
<gene>
    <name evidence="1" type="ORF">ATI02_6395</name>
</gene>
<accession>A0ABX4Q971</accession>
<dbReference type="Proteomes" id="UP000232455">
    <property type="component" value="Unassembled WGS sequence"/>
</dbReference>
<dbReference type="Gene3D" id="3.30.429.10">
    <property type="entry name" value="Macrophage Migration Inhibitory Factor"/>
    <property type="match status" value="1"/>
</dbReference>
<name>A0ABX4Q971_9PSED</name>
<dbReference type="RefSeq" id="WP_202864013.1">
    <property type="nucleotide sequence ID" value="NZ_PHHE01000001.1"/>
</dbReference>
<organism evidence="1 2">
    <name type="scientific">Pseudomonas baetica</name>
    <dbReference type="NCBI Taxonomy" id="674054"/>
    <lineage>
        <taxon>Bacteria</taxon>
        <taxon>Pseudomonadati</taxon>
        <taxon>Pseudomonadota</taxon>
        <taxon>Gammaproteobacteria</taxon>
        <taxon>Pseudomonadales</taxon>
        <taxon>Pseudomonadaceae</taxon>
        <taxon>Pseudomonas</taxon>
    </lineage>
</organism>
<comment type="caution">
    <text evidence="1">The sequence shown here is derived from an EMBL/GenBank/DDBJ whole genome shotgun (WGS) entry which is preliminary data.</text>
</comment>
<keyword evidence="2" id="KW-1185">Reference proteome</keyword>
<sequence>MTVKCGGSQPLHRNLFSLSWPNGFAMPHIKIEASAGIIDVIDWANVLNKLHTGLANEGWARLSDLKSRIHPCTAAVSADDPSAQQVIATLVLTNPRPAEMQRAMIQMVLEYLGQAIDATHPDQWVQCCVFLQPVPKHDYIKQQWNPPSSA</sequence>